<comment type="caution">
    <text evidence="2">The sequence shown here is derived from an EMBL/GenBank/DDBJ whole genome shotgun (WGS) entry which is preliminary data.</text>
</comment>
<gene>
    <name evidence="2" type="ORF">DPMN_081698</name>
</gene>
<reference evidence="2" key="2">
    <citation type="submission" date="2020-11" db="EMBL/GenBank/DDBJ databases">
        <authorList>
            <person name="McCartney M.A."/>
            <person name="Auch B."/>
            <person name="Kono T."/>
            <person name="Mallez S."/>
            <person name="Becker A."/>
            <person name="Gohl D.M."/>
            <person name="Silverstein K.A.T."/>
            <person name="Koren S."/>
            <person name="Bechman K.B."/>
            <person name="Herman A."/>
            <person name="Abrahante J.E."/>
            <person name="Garbe J."/>
        </authorList>
    </citation>
    <scope>NUCLEOTIDE SEQUENCE</scope>
    <source>
        <strain evidence="2">Duluth1</strain>
        <tissue evidence="2">Whole animal</tissue>
    </source>
</reference>
<evidence type="ECO:0000313" key="2">
    <source>
        <dbReference type="EMBL" id="KAH3694258.1"/>
    </source>
</evidence>
<dbReference type="EMBL" id="JAIWYP010000016">
    <property type="protein sequence ID" value="KAH3694258.1"/>
    <property type="molecule type" value="Genomic_DNA"/>
</dbReference>
<protein>
    <submittedName>
        <fullName evidence="2">Uncharacterized protein</fullName>
    </submittedName>
</protein>
<feature type="region of interest" description="Disordered" evidence="1">
    <location>
        <begin position="27"/>
        <end position="65"/>
    </location>
</feature>
<evidence type="ECO:0000256" key="1">
    <source>
        <dbReference type="SAM" id="MobiDB-lite"/>
    </source>
</evidence>
<proteinExistence type="predicted"/>
<dbReference type="Proteomes" id="UP000828390">
    <property type="component" value="Unassembled WGS sequence"/>
</dbReference>
<name>A0A9D3Y5I4_DREPO</name>
<keyword evidence="3" id="KW-1185">Reference proteome</keyword>
<evidence type="ECO:0000313" key="3">
    <source>
        <dbReference type="Proteomes" id="UP000828390"/>
    </source>
</evidence>
<reference evidence="2" key="1">
    <citation type="journal article" date="2019" name="bioRxiv">
        <title>The Genome of the Zebra Mussel, Dreissena polymorpha: A Resource for Invasive Species Research.</title>
        <authorList>
            <person name="McCartney M.A."/>
            <person name="Auch B."/>
            <person name="Kono T."/>
            <person name="Mallez S."/>
            <person name="Zhang Y."/>
            <person name="Obille A."/>
            <person name="Becker A."/>
            <person name="Abrahante J.E."/>
            <person name="Garbe J."/>
            <person name="Badalamenti J.P."/>
            <person name="Herman A."/>
            <person name="Mangelson H."/>
            <person name="Liachko I."/>
            <person name="Sullivan S."/>
            <person name="Sone E.D."/>
            <person name="Koren S."/>
            <person name="Silverstein K.A.T."/>
            <person name="Beckman K.B."/>
            <person name="Gohl D.M."/>
        </authorList>
    </citation>
    <scope>NUCLEOTIDE SEQUENCE</scope>
    <source>
        <strain evidence="2">Duluth1</strain>
        <tissue evidence="2">Whole animal</tissue>
    </source>
</reference>
<feature type="compositionally biased region" description="Polar residues" evidence="1">
    <location>
        <begin position="51"/>
        <end position="60"/>
    </location>
</feature>
<dbReference type="AlphaFoldDB" id="A0A9D3Y5I4"/>
<organism evidence="2 3">
    <name type="scientific">Dreissena polymorpha</name>
    <name type="common">Zebra mussel</name>
    <name type="synonym">Mytilus polymorpha</name>
    <dbReference type="NCBI Taxonomy" id="45954"/>
    <lineage>
        <taxon>Eukaryota</taxon>
        <taxon>Metazoa</taxon>
        <taxon>Spiralia</taxon>
        <taxon>Lophotrochozoa</taxon>
        <taxon>Mollusca</taxon>
        <taxon>Bivalvia</taxon>
        <taxon>Autobranchia</taxon>
        <taxon>Heteroconchia</taxon>
        <taxon>Euheterodonta</taxon>
        <taxon>Imparidentia</taxon>
        <taxon>Neoheterodontei</taxon>
        <taxon>Myida</taxon>
        <taxon>Dreissenoidea</taxon>
        <taxon>Dreissenidae</taxon>
        <taxon>Dreissena</taxon>
    </lineage>
</organism>
<accession>A0A9D3Y5I4</accession>
<sequence length="103" mass="11237">MRSACSWMIPLDFLAEEPRELLAQKACGGSTTGKGVDSEVQPSPAKKVRQSESPARSLQKSPELRVETAAPKSLILSNIQKLVSDMSASIDRIAKEMSRHTIQ</sequence>